<keyword evidence="3" id="KW-0238">DNA-binding</keyword>
<dbReference type="Pfam" id="PF03106">
    <property type="entry name" value="WRKY"/>
    <property type="match status" value="1"/>
</dbReference>
<protein>
    <submittedName>
        <fullName evidence="7">Putative transcription factor WRKY family</fullName>
    </submittedName>
</protein>
<evidence type="ECO:0000256" key="5">
    <source>
        <dbReference type="ARBA" id="ARBA00023242"/>
    </source>
</evidence>
<evidence type="ECO:0000313" key="8">
    <source>
        <dbReference type="Proteomes" id="UP000447434"/>
    </source>
</evidence>
<dbReference type="SMART" id="SM00774">
    <property type="entry name" value="WRKY"/>
    <property type="match status" value="1"/>
</dbReference>
<dbReference type="PANTHER" id="PTHR32096:SF146">
    <property type="entry name" value="WRKY TRANSCRIPTION FACTOR 19-RELATED"/>
    <property type="match status" value="1"/>
</dbReference>
<keyword evidence="5" id="KW-0539">Nucleus</keyword>
<dbReference type="InterPro" id="IPR044810">
    <property type="entry name" value="WRKY_plant"/>
</dbReference>
<evidence type="ECO:0000256" key="4">
    <source>
        <dbReference type="ARBA" id="ARBA00023163"/>
    </source>
</evidence>
<dbReference type="GO" id="GO:0003700">
    <property type="term" value="F:DNA-binding transcription factor activity"/>
    <property type="evidence" value="ECO:0007669"/>
    <property type="project" value="InterPro"/>
</dbReference>
<dbReference type="PROSITE" id="PS50811">
    <property type="entry name" value="WRKY"/>
    <property type="match status" value="1"/>
</dbReference>
<accession>A0A6A4Q567</accession>
<keyword evidence="2" id="KW-0805">Transcription regulation</keyword>
<organism evidence="7 8">
    <name type="scientific">Lupinus albus</name>
    <name type="common">White lupine</name>
    <name type="synonym">Lupinus termis</name>
    <dbReference type="NCBI Taxonomy" id="3870"/>
    <lineage>
        <taxon>Eukaryota</taxon>
        <taxon>Viridiplantae</taxon>
        <taxon>Streptophyta</taxon>
        <taxon>Embryophyta</taxon>
        <taxon>Tracheophyta</taxon>
        <taxon>Spermatophyta</taxon>
        <taxon>Magnoliopsida</taxon>
        <taxon>eudicotyledons</taxon>
        <taxon>Gunneridae</taxon>
        <taxon>Pentapetalae</taxon>
        <taxon>rosids</taxon>
        <taxon>fabids</taxon>
        <taxon>Fabales</taxon>
        <taxon>Fabaceae</taxon>
        <taxon>Papilionoideae</taxon>
        <taxon>50 kb inversion clade</taxon>
        <taxon>genistoids sensu lato</taxon>
        <taxon>core genistoids</taxon>
        <taxon>Genisteae</taxon>
        <taxon>Lupinus</taxon>
    </lineage>
</organism>
<dbReference type="Gene3D" id="2.20.25.80">
    <property type="entry name" value="WRKY domain"/>
    <property type="match status" value="1"/>
</dbReference>
<dbReference type="AlphaFoldDB" id="A0A6A4Q567"/>
<reference evidence="8" key="1">
    <citation type="journal article" date="2020" name="Nat. Commun.">
        <title>Genome sequence of the cluster root forming white lupin.</title>
        <authorList>
            <person name="Hufnagel B."/>
            <person name="Marques A."/>
            <person name="Soriano A."/>
            <person name="Marques L."/>
            <person name="Divol F."/>
            <person name="Doumas P."/>
            <person name="Sallet E."/>
            <person name="Mancinotti D."/>
            <person name="Carrere S."/>
            <person name="Marande W."/>
            <person name="Arribat S."/>
            <person name="Keller J."/>
            <person name="Huneau C."/>
            <person name="Blein T."/>
            <person name="Aime D."/>
            <person name="Laguerre M."/>
            <person name="Taylor J."/>
            <person name="Schubert V."/>
            <person name="Nelson M."/>
            <person name="Geu-Flores F."/>
            <person name="Crespi M."/>
            <person name="Gallardo-Guerrero K."/>
            <person name="Delaux P.-M."/>
            <person name="Salse J."/>
            <person name="Berges H."/>
            <person name="Guyot R."/>
            <person name="Gouzy J."/>
            <person name="Peret B."/>
        </authorList>
    </citation>
    <scope>NUCLEOTIDE SEQUENCE [LARGE SCALE GENOMIC DNA]</scope>
    <source>
        <strain evidence="8">cv. Amiga</strain>
    </source>
</reference>
<dbReference type="InterPro" id="IPR003657">
    <property type="entry name" value="WRKY_dom"/>
</dbReference>
<proteinExistence type="predicted"/>
<evidence type="ECO:0000256" key="3">
    <source>
        <dbReference type="ARBA" id="ARBA00023125"/>
    </source>
</evidence>
<keyword evidence="4" id="KW-0804">Transcription</keyword>
<dbReference type="OrthoDB" id="684963at2759"/>
<feature type="domain" description="WRKY" evidence="6">
    <location>
        <begin position="161"/>
        <end position="222"/>
    </location>
</feature>
<dbReference type="Proteomes" id="UP000447434">
    <property type="component" value="Chromosome 8"/>
</dbReference>
<comment type="subcellular location">
    <subcellularLocation>
        <location evidence="1">Nucleus</location>
    </subcellularLocation>
</comment>
<evidence type="ECO:0000313" key="7">
    <source>
        <dbReference type="EMBL" id="KAE9608773.1"/>
    </source>
</evidence>
<dbReference type="PANTHER" id="PTHR32096">
    <property type="entry name" value="WRKY TRANSCRIPTION FACTOR 30-RELATED-RELATED"/>
    <property type="match status" value="1"/>
</dbReference>
<evidence type="ECO:0000259" key="6">
    <source>
        <dbReference type="PROSITE" id="PS50811"/>
    </source>
</evidence>
<sequence length="323" mass="35796">MEDVINSIHHACALAQSIESDLPNLANQPARLSLSIDEIVKILSDAKERIMLLFQNDQTPLSSFSQMMMIPHEMHHQPQMDAISMQELLSSSYTQTTDQLLQAAMSTIPLDVRTLPETKMMGKEAIVASHSRPRKRKVDVEKRTRMVPAPQFGNTEMPPKDGFTWRKYGQKEILGSKYPRCYYRCTHQKLYGCLAKKQVQRLNDNPSIYEVTYRGNHTCHMSSTAPLSIPPQQLLLDMTQRTISPQLSPTTPSSSTLWLSSINVSLHRGGSGGIAPAVAGASDGPSTSRDGADYPVVDMADVMFNNGNCSGNGIESLFPSTER</sequence>
<dbReference type="SUPFAM" id="SSF118290">
    <property type="entry name" value="WRKY DNA-binding domain"/>
    <property type="match status" value="1"/>
</dbReference>
<evidence type="ECO:0000256" key="1">
    <source>
        <dbReference type="ARBA" id="ARBA00004123"/>
    </source>
</evidence>
<comment type="caution">
    <text evidence="7">The sequence shown here is derived from an EMBL/GenBank/DDBJ whole genome shotgun (WGS) entry which is preliminary data.</text>
</comment>
<name>A0A6A4Q567_LUPAL</name>
<dbReference type="GO" id="GO:0000976">
    <property type="term" value="F:transcription cis-regulatory region binding"/>
    <property type="evidence" value="ECO:0007669"/>
    <property type="project" value="TreeGrafter"/>
</dbReference>
<gene>
    <name evidence="7" type="ORF">Lalb_Chr08g0239221</name>
</gene>
<evidence type="ECO:0000256" key="2">
    <source>
        <dbReference type="ARBA" id="ARBA00023015"/>
    </source>
</evidence>
<dbReference type="InterPro" id="IPR036576">
    <property type="entry name" value="WRKY_dom_sf"/>
</dbReference>
<keyword evidence="8" id="KW-1185">Reference proteome</keyword>
<dbReference type="EMBL" id="WOCE01000008">
    <property type="protein sequence ID" value="KAE9608773.1"/>
    <property type="molecule type" value="Genomic_DNA"/>
</dbReference>
<dbReference type="GO" id="GO:0005634">
    <property type="term" value="C:nucleus"/>
    <property type="evidence" value="ECO:0007669"/>
    <property type="project" value="UniProtKB-SubCell"/>
</dbReference>